<dbReference type="GO" id="GO:0008270">
    <property type="term" value="F:zinc ion binding"/>
    <property type="evidence" value="ECO:0007669"/>
    <property type="project" value="UniProtKB-KW"/>
</dbReference>
<dbReference type="GO" id="GO:0016199">
    <property type="term" value="P:axon midline choice point recognition"/>
    <property type="evidence" value="ECO:0007669"/>
    <property type="project" value="UniProtKB-ARBA"/>
</dbReference>
<dbReference type="Pfam" id="PF00651">
    <property type="entry name" value="BTB"/>
    <property type="match status" value="1"/>
</dbReference>
<dbReference type="AlphaFoldDB" id="A0A8B7NQ73"/>
<dbReference type="GO" id="GO:0007526">
    <property type="term" value="P:larval somatic muscle development"/>
    <property type="evidence" value="ECO:0007669"/>
    <property type="project" value="UniProtKB-ARBA"/>
</dbReference>
<keyword evidence="9" id="KW-0524">Neurogenesis</keyword>
<name>A0A8B7NQ73_HYAAZ</name>
<evidence type="ECO:0000256" key="16">
    <source>
        <dbReference type="SAM" id="MobiDB-lite"/>
    </source>
</evidence>
<evidence type="ECO:0000256" key="11">
    <source>
        <dbReference type="ARBA" id="ARBA00023125"/>
    </source>
</evidence>
<feature type="region of interest" description="Disordered" evidence="16">
    <location>
        <begin position="244"/>
        <end position="280"/>
    </location>
</feature>
<evidence type="ECO:0000256" key="12">
    <source>
        <dbReference type="ARBA" id="ARBA00023163"/>
    </source>
</evidence>
<evidence type="ECO:0000256" key="7">
    <source>
        <dbReference type="ARBA" id="ARBA00022782"/>
    </source>
</evidence>
<keyword evidence="8" id="KW-0862">Zinc</keyword>
<comment type="similarity">
    <text evidence="2">Belongs to the krueppel C2H2-type zinc-finger protein family.</text>
</comment>
<evidence type="ECO:0000256" key="8">
    <source>
        <dbReference type="ARBA" id="ARBA00022833"/>
    </source>
</evidence>
<dbReference type="GO" id="GO:0045467">
    <property type="term" value="P:R7 cell development"/>
    <property type="evidence" value="ECO:0007669"/>
    <property type="project" value="UniProtKB-ARBA"/>
</dbReference>
<organism evidence="19 20">
    <name type="scientific">Hyalella azteca</name>
    <name type="common">Amphipod</name>
    <dbReference type="NCBI Taxonomy" id="294128"/>
    <lineage>
        <taxon>Eukaryota</taxon>
        <taxon>Metazoa</taxon>
        <taxon>Ecdysozoa</taxon>
        <taxon>Arthropoda</taxon>
        <taxon>Crustacea</taxon>
        <taxon>Multicrustacea</taxon>
        <taxon>Malacostraca</taxon>
        <taxon>Eumalacostraca</taxon>
        <taxon>Peracarida</taxon>
        <taxon>Amphipoda</taxon>
        <taxon>Senticaudata</taxon>
        <taxon>Talitrida</taxon>
        <taxon>Talitroidea</taxon>
        <taxon>Hyalellidae</taxon>
        <taxon>Hyalella</taxon>
    </lineage>
</organism>
<evidence type="ECO:0000256" key="2">
    <source>
        <dbReference type="ARBA" id="ARBA00006991"/>
    </source>
</evidence>
<sequence length="539" mass="58896">MTNDLDESSQSSHLLSLKWNNHLSNFRIAIASLQEKAMLSDATIACDGHLFPVHKLVLSTCSDFFAQLFSSTPCKHPVVVLHDLPHQNFNYLLSYMYAGEVNVPQAHLPTLIKAAETLQIKGLAAPDEEPAQGLISVINNHAERNSSLSDKNNSKILKKRKNYLSGSASNCNQQSSSDSIDNVSKRLKKSFTNDLGRRESSPDEVVLQNDHQQLQDREFLEMQDNVKEEKSPDSSELHNELFEEQGIRVKEEGESSDRDLDDSVAQVWQQQQGSTAVSWSNESASDLSWLPFTAARDRMVCSSDADLGAFSAHNSDPTTVVASAQNAFASSVTNSSVVASSDANGGSALTENILTASASRNSAFSDSDQQLLASVGRLEAFSCATGYLPLSSSAYDGGGGNYRKTSSSRISHIMQGKNTAREESSVYRYRDKYSRSNGEDSSVGNGNFSMSGSSARHLMSFGVSGTTGIHDCHVCLKHFQSRADVVRHMRTHTGERPFKCPHCDYSAALKGNLKSHILSRHPDAPGSIESMLRNVIPHK</sequence>
<dbReference type="CDD" id="cd18315">
    <property type="entry name" value="BTB_POZ_BAB-like"/>
    <property type="match status" value="1"/>
</dbReference>
<feature type="compositionally biased region" description="Basic and acidic residues" evidence="16">
    <location>
        <begin position="244"/>
        <end position="258"/>
    </location>
</feature>
<dbReference type="InterPro" id="IPR013087">
    <property type="entry name" value="Znf_C2H2_type"/>
</dbReference>
<evidence type="ECO:0000256" key="9">
    <source>
        <dbReference type="ARBA" id="ARBA00022902"/>
    </source>
</evidence>
<evidence type="ECO:0000259" key="18">
    <source>
        <dbReference type="PROSITE" id="PS50157"/>
    </source>
</evidence>
<keyword evidence="7" id="KW-0221">Differentiation</keyword>
<dbReference type="RefSeq" id="XP_018015833.1">
    <property type="nucleotide sequence ID" value="XM_018160344.2"/>
</dbReference>
<evidence type="ECO:0000256" key="14">
    <source>
        <dbReference type="ARBA" id="ARBA00037382"/>
    </source>
</evidence>
<feature type="region of interest" description="Disordered" evidence="16">
    <location>
        <begin position="192"/>
        <end position="211"/>
    </location>
</feature>
<dbReference type="SUPFAM" id="SSF54695">
    <property type="entry name" value="POZ domain"/>
    <property type="match status" value="1"/>
</dbReference>
<dbReference type="SMART" id="SM00355">
    <property type="entry name" value="ZnF_C2H2"/>
    <property type="match status" value="2"/>
</dbReference>
<reference evidence="20" key="1">
    <citation type="submission" date="2025-08" db="UniProtKB">
        <authorList>
            <consortium name="RefSeq"/>
        </authorList>
    </citation>
    <scope>IDENTIFICATION</scope>
    <source>
        <tissue evidence="20">Whole organism</tissue>
    </source>
</reference>
<evidence type="ECO:0000256" key="13">
    <source>
        <dbReference type="ARBA" id="ARBA00023242"/>
    </source>
</evidence>
<dbReference type="GO" id="GO:0045476">
    <property type="term" value="P:nurse cell apoptotic process"/>
    <property type="evidence" value="ECO:0007669"/>
    <property type="project" value="UniProtKB-ARBA"/>
</dbReference>
<dbReference type="GO" id="GO:0048813">
    <property type="term" value="P:dendrite morphogenesis"/>
    <property type="evidence" value="ECO:0007669"/>
    <property type="project" value="UniProtKB-ARBA"/>
</dbReference>
<dbReference type="SUPFAM" id="SSF57667">
    <property type="entry name" value="beta-beta-alpha zinc fingers"/>
    <property type="match status" value="1"/>
</dbReference>
<keyword evidence="4" id="KW-0479">Metal-binding</keyword>
<dbReference type="GO" id="GO:0005634">
    <property type="term" value="C:nucleus"/>
    <property type="evidence" value="ECO:0007669"/>
    <property type="project" value="UniProtKB-SubCell"/>
</dbReference>
<evidence type="ECO:0000256" key="5">
    <source>
        <dbReference type="ARBA" id="ARBA00022737"/>
    </source>
</evidence>
<dbReference type="Gene3D" id="3.30.160.60">
    <property type="entry name" value="Classic Zinc Finger"/>
    <property type="match status" value="2"/>
</dbReference>
<evidence type="ECO:0000259" key="17">
    <source>
        <dbReference type="PROSITE" id="PS50097"/>
    </source>
</evidence>
<dbReference type="PROSITE" id="PS50097">
    <property type="entry name" value="BTB"/>
    <property type="match status" value="1"/>
</dbReference>
<evidence type="ECO:0000313" key="19">
    <source>
        <dbReference type="Proteomes" id="UP000694843"/>
    </source>
</evidence>
<feature type="domain" description="BTB" evidence="17">
    <location>
        <begin position="40"/>
        <end position="105"/>
    </location>
</feature>
<feature type="domain" description="C2H2-type" evidence="18">
    <location>
        <begin position="470"/>
        <end position="497"/>
    </location>
</feature>
<evidence type="ECO:0000256" key="10">
    <source>
        <dbReference type="ARBA" id="ARBA00023015"/>
    </source>
</evidence>
<comment type="function">
    <text evidence="14">Putative transcription factor required for axon growth and guidance in the central and peripheral nervous systems. Repels CNS axons away from the midline by promoting the expression of the midline repellent sli and its receptor robo.</text>
</comment>
<keyword evidence="13" id="KW-0539">Nucleus</keyword>
<feature type="compositionally biased region" description="Polar residues" evidence="16">
    <location>
        <begin position="266"/>
        <end position="280"/>
    </location>
</feature>
<dbReference type="PANTHER" id="PTHR23110">
    <property type="entry name" value="BTB DOMAIN TRANSCRIPTION FACTOR"/>
    <property type="match status" value="1"/>
</dbReference>
<dbReference type="FunFam" id="3.30.160.60:FF:000075">
    <property type="entry name" value="Putative zinc finger protein 536"/>
    <property type="match status" value="1"/>
</dbReference>
<dbReference type="InterPro" id="IPR051095">
    <property type="entry name" value="Dros_DevTransReg"/>
</dbReference>
<dbReference type="InterPro" id="IPR000210">
    <property type="entry name" value="BTB/POZ_dom"/>
</dbReference>
<dbReference type="PROSITE" id="PS00028">
    <property type="entry name" value="ZINC_FINGER_C2H2_1"/>
    <property type="match status" value="1"/>
</dbReference>
<dbReference type="InterPro" id="IPR011333">
    <property type="entry name" value="SKP1/BTB/POZ_sf"/>
</dbReference>
<keyword evidence="6 15" id="KW-0863">Zinc-finger</keyword>
<dbReference type="GO" id="GO:0008406">
    <property type="term" value="P:gonad development"/>
    <property type="evidence" value="ECO:0007669"/>
    <property type="project" value="UniProtKB-ARBA"/>
</dbReference>
<dbReference type="PANTHER" id="PTHR23110:SF111">
    <property type="entry name" value="LONGITUDINALS LACKING PROTEIN, ISOFORMS F_I_K_T"/>
    <property type="match status" value="1"/>
</dbReference>
<evidence type="ECO:0000256" key="15">
    <source>
        <dbReference type="PROSITE-ProRule" id="PRU00042"/>
    </source>
</evidence>
<dbReference type="GO" id="GO:0003677">
    <property type="term" value="F:DNA binding"/>
    <property type="evidence" value="ECO:0007669"/>
    <property type="project" value="UniProtKB-KW"/>
</dbReference>
<keyword evidence="10" id="KW-0805">Transcription regulation</keyword>
<protein>
    <submittedName>
        <fullName evidence="20">Protein abrupt isoform X2</fullName>
    </submittedName>
</protein>
<keyword evidence="12" id="KW-0804">Transcription</keyword>
<dbReference type="GO" id="GO:0007464">
    <property type="term" value="P:R3/R4 cell fate commitment"/>
    <property type="evidence" value="ECO:0007669"/>
    <property type="project" value="UniProtKB-ARBA"/>
</dbReference>
<keyword evidence="19" id="KW-1185">Reference proteome</keyword>
<proteinExistence type="inferred from homology"/>
<keyword evidence="3" id="KW-0217">Developmental protein</keyword>
<dbReference type="GO" id="GO:0035167">
    <property type="term" value="P:larval lymph gland hemopoiesis"/>
    <property type="evidence" value="ECO:0007669"/>
    <property type="project" value="UniProtKB-ARBA"/>
</dbReference>
<evidence type="ECO:0000256" key="3">
    <source>
        <dbReference type="ARBA" id="ARBA00022473"/>
    </source>
</evidence>
<dbReference type="SMART" id="SM00225">
    <property type="entry name" value="BTB"/>
    <property type="match status" value="1"/>
</dbReference>
<gene>
    <name evidence="20" type="primary">LOC108672630</name>
</gene>
<evidence type="ECO:0000256" key="6">
    <source>
        <dbReference type="ARBA" id="ARBA00022771"/>
    </source>
</evidence>
<accession>A0A8B7NQ73</accession>
<dbReference type="Proteomes" id="UP000694843">
    <property type="component" value="Unplaced"/>
</dbReference>
<dbReference type="GO" id="GO:0006357">
    <property type="term" value="P:regulation of transcription by RNA polymerase II"/>
    <property type="evidence" value="ECO:0007669"/>
    <property type="project" value="TreeGrafter"/>
</dbReference>
<evidence type="ECO:0000256" key="4">
    <source>
        <dbReference type="ARBA" id="ARBA00022723"/>
    </source>
</evidence>
<dbReference type="PROSITE" id="PS50157">
    <property type="entry name" value="ZINC_FINGER_C2H2_2"/>
    <property type="match status" value="1"/>
</dbReference>
<keyword evidence="11" id="KW-0238">DNA-binding</keyword>
<keyword evidence="5" id="KW-0677">Repeat</keyword>
<dbReference type="InterPro" id="IPR036236">
    <property type="entry name" value="Znf_C2H2_sf"/>
</dbReference>
<evidence type="ECO:0000256" key="1">
    <source>
        <dbReference type="ARBA" id="ARBA00004123"/>
    </source>
</evidence>
<dbReference type="GeneID" id="108672630"/>
<comment type="subcellular location">
    <subcellularLocation>
        <location evidence="1">Nucleus</location>
    </subcellularLocation>
</comment>
<dbReference type="OrthoDB" id="6482909at2759"/>
<evidence type="ECO:0000313" key="20">
    <source>
        <dbReference type="RefSeq" id="XP_018015833.1"/>
    </source>
</evidence>
<dbReference type="Gene3D" id="3.30.710.10">
    <property type="entry name" value="Potassium Channel Kv1.1, Chain A"/>
    <property type="match status" value="1"/>
</dbReference>